<evidence type="ECO:0000256" key="5">
    <source>
        <dbReference type="ARBA" id="ARBA00023273"/>
    </source>
</evidence>
<name>F0ZM04_DICPU</name>
<dbReference type="InterPro" id="IPR053879">
    <property type="entry name" value="HYDIN_VesB_CFA65-like_Ig"/>
</dbReference>
<dbReference type="InParanoid" id="F0ZM04"/>
<keyword evidence="5" id="KW-0966">Cell projection</keyword>
<keyword evidence="10" id="KW-1185">Reference proteome</keyword>
<feature type="compositionally biased region" description="Basic and acidic residues" evidence="7">
    <location>
        <begin position="136"/>
        <end position="152"/>
    </location>
</feature>
<evidence type="ECO:0000256" key="7">
    <source>
        <dbReference type="SAM" id="MobiDB-lite"/>
    </source>
</evidence>
<dbReference type="Proteomes" id="UP000001064">
    <property type="component" value="Unassembled WGS sequence"/>
</dbReference>
<dbReference type="EMBL" id="GL871074">
    <property type="protein sequence ID" value="EGC35017.1"/>
    <property type="molecule type" value="Genomic_DNA"/>
</dbReference>
<dbReference type="GO" id="GO:0005737">
    <property type="term" value="C:cytoplasm"/>
    <property type="evidence" value="ECO:0000318"/>
    <property type="project" value="GO_Central"/>
</dbReference>
<evidence type="ECO:0000256" key="1">
    <source>
        <dbReference type="ARBA" id="ARBA00004138"/>
    </source>
</evidence>
<feature type="region of interest" description="Disordered" evidence="7">
    <location>
        <begin position="2870"/>
        <end position="2932"/>
    </location>
</feature>
<feature type="compositionally biased region" description="Low complexity" evidence="7">
    <location>
        <begin position="833"/>
        <end position="869"/>
    </location>
</feature>
<comment type="subcellular location">
    <subcellularLocation>
        <location evidence="1">Cell projection</location>
        <location evidence="1">Cilium</location>
    </subcellularLocation>
    <subcellularLocation>
        <location evidence="2">Cytoplasm</location>
    </subcellularLocation>
</comment>
<dbReference type="Pfam" id="PF22544">
    <property type="entry name" value="HYDIN_VesB_CFA65-like_Ig"/>
    <property type="match status" value="1"/>
</dbReference>
<feature type="coiled-coil region" evidence="6">
    <location>
        <begin position="3085"/>
        <end position="3117"/>
    </location>
</feature>
<sequence length="3370" mass="377910">MDNPNQPATPTLTTQQLPQQPQPIIKTSLNGSKLEFNEVILKETYVLRNFKLTNIVDYPVQVKLKSDLPQIAFQLNNENMQDDSDETPIQDDDFNQLFNEVNLIDQVTLSAKETKNIVISYRPFDQMLTTSTINAQKDKDNKDNKESKDKDGVSSSNNSGNVSNNDGNKEKENKDKDSSIDKDGSNINGSSGNSNLNTSDNIKQDSESSASNKGGEIDEIVRTDSDRYNYFEVKGKITFHIEPILPTDSIGSVPELQPSQKELVIDVLIRICKSVLKVDSNELIFDDCIVGQTYVKDITLWNKCEMPLRFSTYYKEKFLNYFTFTDYTTGLPLSSENRIVQSYSSMSIRITYQPTSIGQFTYKFKIENKNDSNNYEIVIIHSSVTAEQQIELLQISNNNIDLGDCYTDVSRFQTFTIKNISEESIDVNFSSDLLDDEVTFHFHEEEGDKVTDSNRSLLIGEHRSSDLPEELKLNSVVSNHNGNISLAHNHGVVDIKKEQIEELTINPGAERIIRVRYCPKSLFPQLDARSHRLTPKNFRILLRYGKSLMKSNQKNKTIKVASRVCASVVKIPSEINLGDCTVGTTKSTTIQLVNLSDLMASMQLRFQSKVISFKNQTFTIPPKQSYDLQIDFLPRKNNPDYRKQITFVNLKNPNNDQQFLEVRANNIDEHSVSVHSKFYHLETPYSRNYIDFDETIVNCPSVRSFSIKNVSKGTLTLNLSTSLPEEVRLYCEEKEVGLLLSNQTTSSKQNLQEYISKFFEGKDHMDKSKVNNSQYLDLALPKSGKQSSSSTDKSSPSQQSPHQPSQSSDQKEQSTKQQQQEKKKKLTNSNDQSNPSSRTNSRASSPSFDSSNNSSNIPTGTGSTSIPSSIKEEDIMDDEPLNLTTPTIINTQKQQQQSTLTNVNSSFLSSADLYQFIQTFEDNNPPLFTDLESENNYIISQIERLKKLESIIQSGQLKRVKTVEITQQSEVTIFIVSIVNDLKRPWLGGKLKNMEAKLFISLESLNGVTINDSPIRELNIGTKICKSIMDLAQRNINFGNIIQYDYRTKSLVINNLSQVPLIYRIKKSGSITSGNLNIENNDRMGIVRPYRKREVPFVFKPTFSGVFDEKLIIENVYDNANNQTVHIKANVKKPRHFFLNTLDIDFGVCMIKGKSMTKRITLTNTSSQRRIFKIIDDSPSSFESCINKIYFKLEEKSAFSISKETEMEIDLLERKLKICRRKGQHEKALKINMQIEKLRNSGSVTPNPVSRATSPTQIDEINEASSGANKNEENKVSDSSNTSATDTATANTLSDNTESVESQAIVPEKKQFCKLGDNSITFDIEGGGIQNVLVYFSPIPKPGKRQWYGKEEGNGSILVYESKNIDVTKKINYIATVCFDEETYRQNITSNMGDGYNLPTFSPFKSQYNFNPISSRFSPSSPPPPPQSPSFSNNILSSTTSILKPTPTKSLTTPANLTILSITPGKIDLGEIRIYEDISFRFTIVNHTGHKVPFEILVKQPNKPATTANTMTTTATTNPSTIAAATITSNNSGLILSPPPSRAIKNSLVIKDRSGIIEPYGKKSIEVICQPQIPGKQTHTIVVSSTQFNFESNLLVSLSPRPPQYVMFPDLPSSSQILDFGNCYYDKSQKFAKVLPFRLDNLSHKSLYISLKSNLTQQVFVFIDEKYSKPADNLYLSGYQKTVVHICLKPSMTSENYVDGHCRELIGGIRIKVHDSDHNLLYENTIKFTSIVGKSILRVPKNLIDLGSTRKLGETISSSFTISNLSTLLPLNYQITHSKNLKLNKLEGNLEGSEVNHALSREKIHFSLVASIFGLYEERIVINNLNCSGQKVEINVRLLVDDESLTTNLPINVNGGGDMLRFDDIYVSPVSWNEKIAAGDRRLLSFIITPQQFNSDNNCLNTSDQLYQMKQFTMRNYLKYDIRIYPKSNTNIYLFFHDPTKEDLQTMKSQSNDRRKSMRLCGKPFVMSSEQKVIAYPHPPEPDSVISTKQKLMLCKGRKVKFQGTLVFERSDSTHYPIAPGEGKTHISKLVSITGSYCMSMGEILGETNIDIGRVGYENFWKEVFITTEIRNLSEIPLIIRVSSLPSKALRILLNHQQINNSTSSLTSPASSSNRILPRIKSSSGGDSNDQQQYQIVQSSEDEDNIVIEIQIPSSESKQIIIGLDPTKIEQTVPGPIQYQIQFENVMNEFNTLPLNIQLYHTFRVLNFGRLVDNSDIVLPTIYHPPLIGASSQSDEWFTIENTSNKPLKINTEVELLPQFEELIQVELVHKTSNTPIPSFSLRPLELIEVRIRARPRPDSRLKEKYEEITTFGKITINTNQYPIEVIQLKGIVLPGQNFSLSLNRLNFNVISRITNKEGEEQSLQTSLSDYFKVKNTSTFYPLRFKVEPVFPQNSLLPADCVKLDPEEGEVPPNDVLNVNVNINLSNIEDIPPSSSFAVIVTALDTFNNESQKVNINIIGNYKPVTSSPITPTTSAASATTNTGATSTSGPSSNINTPTSTSSISTPISISSIVPNTSLQLINNENPISSPAATTLIGSSGSSATPLNITQSNQLFLSNANVSNPSNQLATTTGVEQQPLSTGSIIQINKLPKLSLRGCTPIARLKNCYEIHLSQQEFSSGSLPWELTLENLSNKPVEYSIYSMKENDHTWLNLSRNSGKIEPHGRHIITATFSTKRIDMYSTYLIIENRNNPADIKTIQITFDVVVKQNSHFSVLVEGKQNPTPSINLGDVYYNITYTDRSFIVSNSSSMPLDFMLSTSLPPSDPTEVCFSLSRSYLRQFNTLYVEPNSQVKVFLYFHCPSPQNTSANPLSLSTNNTTTKEIKIFLNCRLIRDYQQVINLTAACKYPQIKLSDLNIVFKGKISLAKDEKEKQLQSNSSSPENTSINTSDDNSLVKKEKAEIKKSNDSSSTTTTSSTTTNTTTSSKSSSSAQQGKKVNIEFDDFSSSNEELVKEVIIYNNFNSELSIAVKANTIFFIIDPPSNGIISVDPLSSSCLTVRPNIPAILEHSNLLLKEKYLEEHIILYNKNCLSEKYVVSLRITTGQLTSFSASSGLKGGYHYRSLEQLITKFIRKFKKFWYSLYLYCSIQQQQLQQQQLQLQQQQLQQLQQEQDKGLNSSQNSLLMKSSSLLSIITNSDSNWETTPTNTTPTSTPTSSSANIAPTSTNASSNTTAISSTTSSPSPPVSTSSSSTPSSSSIFGSNKLTNEELKELLNIFDILENDDNHGNTNNNNNNDEHQQSVFHESYQKLLFDLHHITNELVLYGLKKQVGQLPSQLATLFYLNLFKHGVFKVILKMKRQLSKSSALEPHLHILNASVESLNEFLCYFPEKRDDLQSLRNLQSEVTKAVQQSSQTNLSSSSSNIQTKESNE</sequence>
<feature type="compositionally biased region" description="Low complexity" evidence="7">
    <location>
        <begin position="185"/>
        <end position="201"/>
    </location>
</feature>
<keyword evidence="3" id="KW-0963">Cytoplasm</keyword>
<feature type="region of interest" description="Disordered" evidence="7">
    <location>
        <begin position="3347"/>
        <end position="3370"/>
    </location>
</feature>
<dbReference type="GeneID" id="10501873"/>
<feature type="region of interest" description="Disordered" evidence="7">
    <location>
        <begin position="2103"/>
        <end position="2132"/>
    </location>
</feature>
<evidence type="ECO:0000256" key="2">
    <source>
        <dbReference type="ARBA" id="ARBA00004496"/>
    </source>
</evidence>
<organism evidence="9 10">
    <name type="scientific">Dictyostelium purpureum</name>
    <name type="common">Slime mold</name>
    <dbReference type="NCBI Taxonomy" id="5786"/>
    <lineage>
        <taxon>Eukaryota</taxon>
        <taxon>Amoebozoa</taxon>
        <taxon>Evosea</taxon>
        <taxon>Eumycetozoa</taxon>
        <taxon>Dictyostelia</taxon>
        <taxon>Dictyosteliales</taxon>
        <taxon>Dictyosteliaceae</taxon>
        <taxon>Dictyostelium</taxon>
    </lineage>
</organism>
<feature type="compositionally biased region" description="Low complexity" evidence="7">
    <location>
        <begin position="3142"/>
        <end position="3201"/>
    </location>
</feature>
<feature type="compositionally biased region" description="Basic and acidic residues" evidence="7">
    <location>
        <begin position="167"/>
        <end position="184"/>
    </location>
</feature>
<feature type="compositionally biased region" description="Low complexity" evidence="7">
    <location>
        <begin position="2122"/>
        <end position="2132"/>
    </location>
</feature>
<feature type="domain" description="HYDIN/VesB/CFA65-like Ig-like" evidence="8">
    <location>
        <begin position="572"/>
        <end position="664"/>
    </location>
</feature>
<feature type="compositionally biased region" description="Polar residues" evidence="7">
    <location>
        <begin position="2874"/>
        <end position="2892"/>
    </location>
</feature>
<dbReference type="OMA" id="KGGYHYR"/>
<evidence type="ECO:0000259" key="8">
    <source>
        <dbReference type="Pfam" id="PF22544"/>
    </source>
</evidence>
<dbReference type="PANTHER" id="PTHR39211:SF1">
    <property type="entry name" value="ABNORMAL SPINDLE-LIKE MICROCEPHALY-ASSOCIATED PROTEIN ASH DOMAIN-CONTAINING PROTEIN"/>
    <property type="match status" value="1"/>
</dbReference>
<feature type="region of interest" description="Disordered" evidence="7">
    <location>
        <begin position="1413"/>
        <end position="1447"/>
    </location>
</feature>
<feature type="compositionally biased region" description="Low complexity" evidence="7">
    <location>
        <begin position="2907"/>
        <end position="2930"/>
    </location>
</feature>
<feature type="compositionally biased region" description="Basic and acidic residues" evidence="7">
    <location>
        <begin position="2893"/>
        <end position="2906"/>
    </location>
</feature>
<evidence type="ECO:0000256" key="3">
    <source>
        <dbReference type="ARBA" id="ARBA00022490"/>
    </source>
</evidence>
<evidence type="ECO:0000313" key="10">
    <source>
        <dbReference type="Proteomes" id="UP000001064"/>
    </source>
</evidence>
<feature type="compositionally biased region" description="Low complexity" evidence="7">
    <location>
        <begin position="781"/>
        <end position="808"/>
    </location>
</feature>
<dbReference type="VEuPathDB" id="AmoebaDB:DICPUDRAFT_79246"/>
<evidence type="ECO:0000256" key="4">
    <source>
        <dbReference type="ARBA" id="ARBA00023069"/>
    </source>
</evidence>
<feature type="region of interest" description="Disordered" evidence="7">
    <location>
        <begin position="1"/>
        <end position="20"/>
    </location>
</feature>
<protein>
    <recommendedName>
        <fullName evidence="8">HYDIN/VesB/CFA65-like Ig-like domain-containing protein</fullName>
    </recommendedName>
</protein>
<gene>
    <name evidence="9" type="ORF">DICPUDRAFT_79246</name>
</gene>
<feature type="compositionally biased region" description="Low complexity" evidence="7">
    <location>
        <begin position="2103"/>
        <end position="2114"/>
    </location>
</feature>
<feature type="compositionally biased region" description="Polar residues" evidence="7">
    <location>
        <begin position="1240"/>
        <end position="1269"/>
    </location>
</feature>
<feature type="region of interest" description="Disordered" evidence="7">
    <location>
        <begin position="3137"/>
        <end position="3201"/>
    </location>
</feature>
<dbReference type="STRING" id="5786.F0ZM04"/>
<dbReference type="Gene3D" id="2.60.40.10">
    <property type="entry name" value="Immunoglobulins"/>
    <property type="match status" value="5"/>
</dbReference>
<dbReference type="RefSeq" id="XP_003288445.1">
    <property type="nucleotide sequence ID" value="XM_003288397.1"/>
</dbReference>
<accession>F0ZM04</accession>
<keyword evidence="4" id="KW-0969">Cilium</keyword>
<dbReference type="PANTHER" id="PTHR39211">
    <property type="entry name" value="CHROMOSOME 7, WHOLE GENOME SHOTGUN SEQUENCE"/>
    <property type="match status" value="1"/>
</dbReference>
<evidence type="ECO:0000256" key="6">
    <source>
        <dbReference type="SAM" id="Coils"/>
    </source>
</evidence>
<feature type="region of interest" description="Disordered" evidence="7">
    <location>
        <begin position="132"/>
        <end position="218"/>
    </location>
</feature>
<feature type="region of interest" description="Disordered" evidence="7">
    <location>
        <begin position="780"/>
        <end position="871"/>
    </location>
</feature>
<proteinExistence type="predicted"/>
<feature type="region of interest" description="Disordered" evidence="7">
    <location>
        <begin position="1240"/>
        <end position="1302"/>
    </location>
</feature>
<dbReference type="InterPro" id="IPR013783">
    <property type="entry name" value="Ig-like_fold"/>
</dbReference>
<feature type="region of interest" description="Disordered" evidence="7">
    <location>
        <begin position="2468"/>
        <end position="2507"/>
    </location>
</feature>
<feature type="compositionally biased region" description="Low complexity" evidence="7">
    <location>
        <begin position="153"/>
        <end position="166"/>
    </location>
</feature>
<dbReference type="eggNOG" id="ENOG502QU5A">
    <property type="taxonomic scope" value="Eukaryota"/>
</dbReference>
<dbReference type="KEGG" id="dpp:DICPUDRAFT_79246"/>
<evidence type="ECO:0000313" key="9">
    <source>
        <dbReference type="EMBL" id="EGC35017.1"/>
    </source>
</evidence>
<feature type="compositionally biased region" description="Low complexity" evidence="7">
    <location>
        <begin position="3349"/>
        <end position="3370"/>
    </location>
</feature>
<feature type="compositionally biased region" description="Low complexity" evidence="7">
    <location>
        <begin position="1277"/>
        <end position="1297"/>
    </location>
</feature>
<keyword evidence="6" id="KW-0175">Coiled coil</keyword>
<dbReference type="OrthoDB" id="252265at2759"/>
<reference evidence="10" key="1">
    <citation type="journal article" date="2011" name="Genome Biol.">
        <title>Comparative genomics of the social amoebae Dictyostelium discoideum and Dictyostelium purpureum.</title>
        <authorList>
            <consortium name="US DOE Joint Genome Institute (JGI-PGF)"/>
            <person name="Sucgang R."/>
            <person name="Kuo A."/>
            <person name="Tian X."/>
            <person name="Salerno W."/>
            <person name="Parikh A."/>
            <person name="Feasley C.L."/>
            <person name="Dalin E."/>
            <person name="Tu H."/>
            <person name="Huang E."/>
            <person name="Barry K."/>
            <person name="Lindquist E."/>
            <person name="Shapiro H."/>
            <person name="Bruce D."/>
            <person name="Schmutz J."/>
            <person name="Salamov A."/>
            <person name="Fey P."/>
            <person name="Gaudet P."/>
            <person name="Anjard C."/>
            <person name="Babu M.M."/>
            <person name="Basu S."/>
            <person name="Bushmanova Y."/>
            <person name="van der Wel H."/>
            <person name="Katoh-Kurasawa M."/>
            <person name="Dinh C."/>
            <person name="Coutinho P.M."/>
            <person name="Saito T."/>
            <person name="Elias M."/>
            <person name="Schaap P."/>
            <person name="Kay R.R."/>
            <person name="Henrissat B."/>
            <person name="Eichinger L."/>
            <person name="Rivero F."/>
            <person name="Putnam N.H."/>
            <person name="West C.M."/>
            <person name="Loomis W.F."/>
            <person name="Chisholm R.L."/>
            <person name="Shaulsky G."/>
            <person name="Strassmann J.E."/>
            <person name="Queller D.C."/>
            <person name="Kuspa A."/>
            <person name="Grigoriev I.V."/>
        </authorList>
    </citation>
    <scope>NUCLEOTIDE SEQUENCE [LARGE SCALE GENOMIC DNA]</scope>
    <source>
        <strain evidence="10">QSDP1</strain>
    </source>
</reference>